<feature type="transmembrane region" description="Helical" evidence="2">
    <location>
        <begin position="491"/>
        <end position="509"/>
    </location>
</feature>
<reference evidence="5 6" key="1">
    <citation type="submission" date="2017-06" db="EMBL/GenBank/DDBJ databases">
        <title>A platform for efficient transgenesis in Macrostomum lignano, a flatworm model organism for stem cell research.</title>
        <authorList>
            <person name="Berezikov E."/>
        </authorList>
    </citation>
    <scope>NUCLEOTIDE SEQUENCE [LARGE SCALE GENOMIC DNA]</scope>
    <source>
        <strain evidence="5">DV1</strain>
        <tissue evidence="5">Whole organism</tissue>
    </source>
</reference>
<evidence type="ECO:0000313" key="5">
    <source>
        <dbReference type="EMBL" id="PAA85601.1"/>
    </source>
</evidence>
<proteinExistence type="predicted"/>
<accession>A0A267GHS5</accession>
<dbReference type="PROSITE" id="PS50202">
    <property type="entry name" value="MSP"/>
    <property type="match status" value="1"/>
</dbReference>
<dbReference type="InterPro" id="IPR013783">
    <property type="entry name" value="Ig-like_fold"/>
</dbReference>
<name>A0A267GHS5_9PLAT</name>
<dbReference type="CDD" id="cd00170">
    <property type="entry name" value="SEC14"/>
    <property type="match status" value="1"/>
</dbReference>
<dbReference type="InterPro" id="IPR008962">
    <property type="entry name" value="PapD-like_sf"/>
</dbReference>
<feature type="compositionally biased region" description="Polar residues" evidence="1">
    <location>
        <begin position="280"/>
        <end position="290"/>
    </location>
</feature>
<keyword evidence="2" id="KW-0472">Membrane</keyword>
<dbReference type="SUPFAM" id="SSF49354">
    <property type="entry name" value="PapD-like"/>
    <property type="match status" value="1"/>
</dbReference>
<feature type="region of interest" description="Disordered" evidence="1">
    <location>
        <begin position="274"/>
        <end position="302"/>
    </location>
</feature>
<evidence type="ECO:0000313" key="6">
    <source>
        <dbReference type="Proteomes" id="UP000215902"/>
    </source>
</evidence>
<evidence type="ECO:0000256" key="1">
    <source>
        <dbReference type="SAM" id="MobiDB-lite"/>
    </source>
</evidence>
<dbReference type="Gene3D" id="2.60.40.10">
    <property type="entry name" value="Immunoglobulins"/>
    <property type="match status" value="1"/>
</dbReference>
<organism evidence="5 6">
    <name type="scientific">Macrostomum lignano</name>
    <dbReference type="NCBI Taxonomy" id="282301"/>
    <lineage>
        <taxon>Eukaryota</taxon>
        <taxon>Metazoa</taxon>
        <taxon>Spiralia</taxon>
        <taxon>Lophotrochozoa</taxon>
        <taxon>Platyhelminthes</taxon>
        <taxon>Rhabditophora</taxon>
        <taxon>Macrostomorpha</taxon>
        <taxon>Macrostomida</taxon>
        <taxon>Macrostomidae</taxon>
        <taxon>Macrostomum</taxon>
    </lineage>
</organism>
<protein>
    <recommendedName>
        <fullName evidence="7">Motile sperm domain-containing protein 2</fullName>
    </recommendedName>
</protein>
<keyword evidence="2" id="KW-1133">Transmembrane helix</keyword>
<dbReference type="Pfam" id="PF00650">
    <property type="entry name" value="CRAL_TRIO"/>
    <property type="match status" value="1"/>
</dbReference>
<dbReference type="Gene3D" id="3.40.525.10">
    <property type="entry name" value="CRAL-TRIO lipid binding domain"/>
    <property type="match status" value="1"/>
</dbReference>
<dbReference type="PANTHER" id="PTHR46384">
    <property type="entry name" value="MOTILE SPERM DOMAIN-CONTAINING PROTEIN 2"/>
    <property type="match status" value="1"/>
</dbReference>
<dbReference type="InterPro" id="IPR001251">
    <property type="entry name" value="CRAL-TRIO_dom"/>
</dbReference>
<evidence type="ECO:0000259" key="3">
    <source>
        <dbReference type="PROSITE" id="PS50191"/>
    </source>
</evidence>
<keyword evidence="6" id="KW-1185">Reference proteome</keyword>
<dbReference type="PROSITE" id="PS50191">
    <property type="entry name" value="CRAL_TRIO"/>
    <property type="match status" value="1"/>
</dbReference>
<feature type="domain" description="MSP" evidence="4">
    <location>
        <begin position="312"/>
        <end position="439"/>
    </location>
</feature>
<dbReference type="Proteomes" id="UP000215902">
    <property type="component" value="Unassembled WGS sequence"/>
</dbReference>
<dbReference type="GO" id="GO:0012505">
    <property type="term" value="C:endomembrane system"/>
    <property type="evidence" value="ECO:0007669"/>
    <property type="project" value="TreeGrafter"/>
</dbReference>
<dbReference type="SUPFAM" id="SSF52087">
    <property type="entry name" value="CRAL/TRIO domain"/>
    <property type="match status" value="1"/>
</dbReference>
<evidence type="ECO:0008006" key="7">
    <source>
        <dbReference type="Google" id="ProtNLM"/>
    </source>
</evidence>
<evidence type="ECO:0000259" key="4">
    <source>
        <dbReference type="PROSITE" id="PS50202"/>
    </source>
</evidence>
<gene>
    <name evidence="5" type="ORF">BOX15_Mlig009625g1</name>
</gene>
<dbReference type="Pfam" id="PF00635">
    <property type="entry name" value="Motile_Sperm"/>
    <property type="match status" value="1"/>
</dbReference>
<dbReference type="InterPro" id="IPR053012">
    <property type="entry name" value="ER-organelle_contact"/>
</dbReference>
<comment type="caution">
    <text evidence="5">The sequence shown here is derived from an EMBL/GenBank/DDBJ whole genome shotgun (WGS) entry which is preliminary data.</text>
</comment>
<dbReference type="PANTHER" id="PTHR46384:SF1">
    <property type="entry name" value="MOTILE SPERM DOMAIN-CONTAINING PROTEIN 2"/>
    <property type="match status" value="1"/>
</dbReference>
<dbReference type="STRING" id="282301.A0A267GHS5"/>
<dbReference type="EMBL" id="NIVC01000312">
    <property type="protein sequence ID" value="PAA85601.1"/>
    <property type="molecule type" value="Genomic_DNA"/>
</dbReference>
<keyword evidence="2" id="KW-0812">Transmembrane</keyword>
<dbReference type="AlphaFoldDB" id="A0A267GHS5"/>
<dbReference type="InterPro" id="IPR000535">
    <property type="entry name" value="MSP_dom"/>
</dbReference>
<feature type="domain" description="CRAL-TRIO" evidence="3">
    <location>
        <begin position="75"/>
        <end position="232"/>
    </location>
</feature>
<dbReference type="OrthoDB" id="75724at2759"/>
<dbReference type="InterPro" id="IPR036865">
    <property type="entry name" value="CRAL-TRIO_dom_sf"/>
</dbReference>
<dbReference type="GO" id="GO:0140284">
    <property type="term" value="C:endoplasmic reticulum-endosome membrane contact site"/>
    <property type="evidence" value="ECO:0007669"/>
    <property type="project" value="TreeGrafter"/>
</dbReference>
<dbReference type="SMART" id="SM00516">
    <property type="entry name" value="SEC14"/>
    <property type="match status" value="1"/>
</dbReference>
<evidence type="ECO:0000256" key="2">
    <source>
        <dbReference type="SAM" id="Phobius"/>
    </source>
</evidence>
<sequence>MSIKEFREAFSEQYSGLVASGEFAATDYDRLMSDDAYCNCFAGAARAGNLEARLQLAEACLRWRCQDQISGLTEADFPLEALQKGSVFFHSEDREGHPILYFRIQDSGKTSPDELLQIRQFIGWLLDSRHRRQPEQKISLLFDMTNAGVANLNLDLVRFVVRAFQVYYPGLLGYLFVYEMPWVLTAAWKVIRSWLDKEAQKKIIFLKRSNVQEYIAPDKLWVHMGGTDDYQYEYSPGMLTGDTAEYPTSGDECGDVEFVDAENSMQVSLPPNDADAVSLDGSQTQTSQRSFKIRSPAASSASVGSSSYIGRYMSISPADQVTFRLATAGNNNSSDSQRTITLTSTWQQSALAYKVKTTCPADYRVKPSVGLLEPGASVCVVVTYRPSSTPPSQPPARSDKLQLLAAPVESGLSREACQEALKSAPSEALMEHRLRCRVETPKPAAGSAAAASGRLPDDQQLAALRSEVSRLSGMVSRLAVQQSQRLAYTKYSLWLLAFGVIFLAFLLGWSCGRQAASSSHAGPPHSTDL</sequence>